<comment type="caution">
    <text evidence="2">The sequence shown here is derived from an EMBL/GenBank/DDBJ whole genome shotgun (WGS) entry which is preliminary data.</text>
</comment>
<dbReference type="AlphaFoldDB" id="A0A813PLA3"/>
<evidence type="ECO:0000256" key="1">
    <source>
        <dbReference type="SAM" id="Phobius"/>
    </source>
</evidence>
<organism evidence="2 3">
    <name type="scientific">Adineta ricciae</name>
    <name type="common">Rotifer</name>
    <dbReference type="NCBI Taxonomy" id="249248"/>
    <lineage>
        <taxon>Eukaryota</taxon>
        <taxon>Metazoa</taxon>
        <taxon>Spiralia</taxon>
        <taxon>Gnathifera</taxon>
        <taxon>Rotifera</taxon>
        <taxon>Eurotatoria</taxon>
        <taxon>Bdelloidea</taxon>
        <taxon>Adinetida</taxon>
        <taxon>Adinetidae</taxon>
        <taxon>Adineta</taxon>
    </lineage>
</organism>
<accession>A0A813PLA3</accession>
<dbReference type="EMBL" id="CAJNOJ010000005">
    <property type="protein sequence ID" value="CAF0752193.1"/>
    <property type="molecule type" value="Genomic_DNA"/>
</dbReference>
<feature type="transmembrane region" description="Helical" evidence="1">
    <location>
        <begin position="26"/>
        <end position="45"/>
    </location>
</feature>
<protein>
    <submittedName>
        <fullName evidence="2">Uncharacterized protein</fullName>
    </submittedName>
</protein>
<dbReference type="Proteomes" id="UP000663852">
    <property type="component" value="Unassembled WGS sequence"/>
</dbReference>
<keyword evidence="1" id="KW-1133">Transmembrane helix</keyword>
<proteinExistence type="predicted"/>
<evidence type="ECO:0000313" key="2">
    <source>
        <dbReference type="EMBL" id="CAF0752193.1"/>
    </source>
</evidence>
<gene>
    <name evidence="2" type="ORF">EDS130_LOCUS2349</name>
</gene>
<reference evidence="2" key="1">
    <citation type="submission" date="2021-02" db="EMBL/GenBank/DDBJ databases">
        <authorList>
            <person name="Nowell W R."/>
        </authorList>
    </citation>
    <scope>NUCLEOTIDE SEQUENCE</scope>
</reference>
<keyword evidence="1" id="KW-0812">Transmembrane</keyword>
<name>A0A813PLA3_ADIRI</name>
<sequence length="72" mass="8712">MSHIVFLFLSFLSILSLYYKSKLLVHISFIFPFFIPAFVESVIRLSKFIQRYIQRDYSLFLRFLICLLNKLI</sequence>
<keyword evidence="1" id="KW-0472">Membrane</keyword>
<evidence type="ECO:0000313" key="3">
    <source>
        <dbReference type="Proteomes" id="UP000663852"/>
    </source>
</evidence>